<comment type="caution">
    <text evidence="2">The sequence shown here is derived from an EMBL/GenBank/DDBJ whole genome shotgun (WGS) entry which is preliminary data.</text>
</comment>
<dbReference type="Proteomes" id="UP001066276">
    <property type="component" value="Chromosome 1_2"/>
</dbReference>
<sequence length="130" mass="13983">MITANRGEESVTRNVLFFKRYLVTGSTQDGDASSAMDVGVSQEAEYSWPSNSERQDPISNNLLSEGPHSGIAPTNPVMSMCRLTDAEVVGIGGILCFRTLCCLRPCPQERNGMLLTQGAEEIKIAAGFAP</sequence>
<evidence type="ECO:0000313" key="2">
    <source>
        <dbReference type="EMBL" id="KAJ1208384.1"/>
    </source>
</evidence>
<gene>
    <name evidence="2" type="ORF">NDU88_003770</name>
</gene>
<proteinExistence type="predicted"/>
<feature type="region of interest" description="Disordered" evidence="1">
    <location>
        <begin position="44"/>
        <end position="70"/>
    </location>
</feature>
<reference evidence="2" key="1">
    <citation type="journal article" date="2022" name="bioRxiv">
        <title>Sequencing and chromosome-scale assembly of the giantPleurodeles waltlgenome.</title>
        <authorList>
            <person name="Brown T."/>
            <person name="Elewa A."/>
            <person name="Iarovenko S."/>
            <person name="Subramanian E."/>
            <person name="Araus A.J."/>
            <person name="Petzold A."/>
            <person name="Susuki M."/>
            <person name="Suzuki K.-i.T."/>
            <person name="Hayashi T."/>
            <person name="Toyoda A."/>
            <person name="Oliveira C."/>
            <person name="Osipova E."/>
            <person name="Leigh N.D."/>
            <person name="Simon A."/>
            <person name="Yun M.H."/>
        </authorList>
    </citation>
    <scope>NUCLEOTIDE SEQUENCE</scope>
    <source>
        <strain evidence="2">20211129_DDA</strain>
        <tissue evidence="2">Liver</tissue>
    </source>
</reference>
<organism evidence="2 3">
    <name type="scientific">Pleurodeles waltl</name>
    <name type="common">Iberian ribbed newt</name>
    <dbReference type="NCBI Taxonomy" id="8319"/>
    <lineage>
        <taxon>Eukaryota</taxon>
        <taxon>Metazoa</taxon>
        <taxon>Chordata</taxon>
        <taxon>Craniata</taxon>
        <taxon>Vertebrata</taxon>
        <taxon>Euteleostomi</taxon>
        <taxon>Amphibia</taxon>
        <taxon>Batrachia</taxon>
        <taxon>Caudata</taxon>
        <taxon>Salamandroidea</taxon>
        <taxon>Salamandridae</taxon>
        <taxon>Pleurodelinae</taxon>
        <taxon>Pleurodeles</taxon>
    </lineage>
</organism>
<protein>
    <submittedName>
        <fullName evidence="2">Uncharacterized protein</fullName>
    </submittedName>
</protein>
<name>A0AAV7W335_PLEWA</name>
<evidence type="ECO:0000313" key="3">
    <source>
        <dbReference type="Proteomes" id="UP001066276"/>
    </source>
</evidence>
<accession>A0AAV7W335</accession>
<evidence type="ECO:0000256" key="1">
    <source>
        <dbReference type="SAM" id="MobiDB-lite"/>
    </source>
</evidence>
<keyword evidence="3" id="KW-1185">Reference proteome</keyword>
<dbReference type="EMBL" id="JANPWB010000002">
    <property type="protein sequence ID" value="KAJ1208384.1"/>
    <property type="molecule type" value="Genomic_DNA"/>
</dbReference>
<feature type="compositionally biased region" description="Polar residues" evidence="1">
    <location>
        <begin position="48"/>
        <end position="63"/>
    </location>
</feature>
<dbReference type="AlphaFoldDB" id="A0AAV7W335"/>